<evidence type="ECO:0000313" key="2">
    <source>
        <dbReference type="EMBL" id="SEJ04730.1"/>
    </source>
</evidence>
<dbReference type="Gene3D" id="3.40.50.300">
    <property type="entry name" value="P-loop containing nucleotide triphosphate hydrolases"/>
    <property type="match status" value="1"/>
</dbReference>
<reference evidence="2 3" key="1">
    <citation type="submission" date="2016-10" db="EMBL/GenBank/DDBJ databases">
        <authorList>
            <person name="de Groot N.N."/>
        </authorList>
    </citation>
    <scope>NUCLEOTIDE SEQUENCE [LARGE SCALE GENOMIC DNA]</scope>
    <source>
        <strain evidence="2 3">DSM 373</strain>
    </source>
</reference>
<name>A0A1H6VVS5_9GAMM</name>
<dbReference type="OrthoDB" id="7230468at2"/>
<organism evidence="2 3">
    <name type="scientific">Azotobacter beijerinckii</name>
    <dbReference type="NCBI Taxonomy" id="170623"/>
    <lineage>
        <taxon>Bacteria</taxon>
        <taxon>Pseudomonadati</taxon>
        <taxon>Pseudomonadota</taxon>
        <taxon>Gammaproteobacteria</taxon>
        <taxon>Pseudomonadales</taxon>
        <taxon>Pseudomonadaceae</taxon>
        <taxon>Azotobacter</taxon>
    </lineage>
</organism>
<proteinExistence type="predicted"/>
<evidence type="ECO:0000313" key="3">
    <source>
        <dbReference type="Proteomes" id="UP000199250"/>
    </source>
</evidence>
<dbReference type="Proteomes" id="UP000199250">
    <property type="component" value="Unassembled WGS sequence"/>
</dbReference>
<dbReference type="SUPFAM" id="SSF52540">
    <property type="entry name" value="P-loop containing nucleoside triphosphate hydrolases"/>
    <property type="match status" value="1"/>
</dbReference>
<accession>A0A1H6VVS5</accession>
<feature type="domain" description="Dynamin N-terminal" evidence="1">
    <location>
        <begin position="161"/>
        <end position="243"/>
    </location>
</feature>
<sequence length="588" mass="64991">MQENSVSRDELMASFHWLQEQFDRQRSDIRDKEQVFDQARASFATRLQKRRNDLGQMLDSDNPLRVLGDDLTRQLDGIFSAWEKQVAARAKGTRFREGFGDSLLVFIYGKVKSGKSSLGNYMAWGHSEPDASLKARSPHPVYFSTERTDVANGDQDKEAEKHLQFRVGATEATSSIQGFRLPGLTWVDSPGLHSVNARNGDLAKEYVEHADLILYTMSSQAPGRVSDMQEIAGLLAANKKIMVLLTGSDTTDEDEDENGEIITTVVMKDPSDRRDQIAYVQCELEQLGNSASVLAEVLPISTRYAERNPTPEGMATSGMGRLLHELQNICHGPALDIKLSTPMENLRSSIRSTAGELAEVRKVVDEFSAGIERQNDTLQRELAELGARGASEMREHIRRIFDTVGNDDLEEALRKKAVEVIAQLAQEAFARIGEQQQRGLRQAFDSSRLGSLPEYQEITVEKEYFSGTRKGTKSWFGLGGAALGGALGFFLGGPAGAALGASLGASASALGRSASAEYRRHQVVVGDNREELRQAALDHYAKKLPELLTEHVNSLYTLLRAALQEYCKTLDSDMTELMIDLEQLAKAE</sequence>
<dbReference type="EMBL" id="FNYQ01000042">
    <property type="protein sequence ID" value="SEJ04730.1"/>
    <property type="molecule type" value="Genomic_DNA"/>
</dbReference>
<dbReference type="RefSeq" id="WP_090732140.1">
    <property type="nucleotide sequence ID" value="NZ_FNYQ01000042.1"/>
</dbReference>
<dbReference type="AlphaFoldDB" id="A0A1H6VVS5"/>
<protein>
    <submittedName>
        <fullName evidence="2">Dynamin family protein</fullName>
    </submittedName>
</protein>
<dbReference type="InterPro" id="IPR027417">
    <property type="entry name" value="P-loop_NTPase"/>
</dbReference>
<dbReference type="Pfam" id="PF00350">
    <property type="entry name" value="Dynamin_N"/>
    <property type="match status" value="1"/>
</dbReference>
<gene>
    <name evidence="2" type="ORF">SAMN04244572_02552</name>
</gene>
<dbReference type="InterPro" id="IPR045063">
    <property type="entry name" value="Dynamin_N"/>
</dbReference>
<evidence type="ECO:0000259" key="1">
    <source>
        <dbReference type="Pfam" id="PF00350"/>
    </source>
</evidence>